<gene>
    <name evidence="3" type="ORF">M5I08_21355</name>
</gene>
<name>A0ABY4QJZ1_9MYCO</name>
<evidence type="ECO:0000259" key="2">
    <source>
        <dbReference type="Pfam" id="PF00535"/>
    </source>
</evidence>
<evidence type="ECO:0000313" key="4">
    <source>
        <dbReference type="Proteomes" id="UP001056610"/>
    </source>
</evidence>
<protein>
    <submittedName>
        <fullName evidence="3">Glycosyltransferase</fullName>
        <ecNumber evidence="3">2.4.-.-</ecNumber>
    </submittedName>
</protein>
<dbReference type="Pfam" id="PF00535">
    <property type="entry name" value="Glycos_transf_2"/>
    <property type="match status" value="2"/>
</dbReference>
<dbReference type="PANTHER" id="PTHR43685">
    <property type="entry name" value="GLYCOSYLTRANSFERASE"/>
    <property type="match status" value="1"/>
</dbReference>
<reference evidence="3" key="1">
    <citation type="submission" date="2022-05" db="EMBL/GenBank/DDBJ databases">
        <title>A methanotrophic Mycobacterium dominates a cave microbial ecosystem.</title>
        <authorList>
            <person name="Van Spanning R.J.M."/>
            <person name="Guan Q."/>
            <person name="Melkonian C."/>
            <person name="Gallant J."/>
            <person name="Polerecky L."/>
            <person name="Flot J.-F."/>
            <person name="Brandt B.W."/>
            <person name="Braster M."/>
            <person name="Iturbe Espinoza P."/>
            <person name="Aerts J."/>
            <person name="Meima-Franke M."/>
            <person name="Piersma S.R."/>
            <person name="Bunduc C."/>
            <person name="Ummels R."/>
            <person name="Pain A."/>
            <person name="Fleming E.J."/>
            <person name="van der Wel N."/>
            <person name="Gherman V.D."/>
            <person name="Sarbu S.M."/>
            <person name="Bodelier P.L.E."/>
            <person name="Bitter W."/>
        </authorList>
    </citation>
    <scope>NUCLEOTIDE SEQUENCE</scope>
    <source>
        <strain evidence="3">Sulfur Cave</strain>
    </source>
</reference>
<dbReference type="CDD" id="cd04184">
    <property type="entry name" value="GT2_RfbC_Mx_like"/>
    <property type="match status" value="1"/>
</dbReference>
<sequence length="1559" mass="174819">MDELPRSELFDEELYLHTFPDIALAVRDGRFSSGYEHWARQGRFEIACSQRVAGSTFLLAAVGHRVEGSGASDDLGSDDPLGNPTVGATSVVVAESDSAQKQHAGCKPVKRRRRGGQSGNSEAGYLVSDELRVKPSPTHRDAERTRNLRNLMNAGDVAGAAAVIAEAVDAAGPSDTPVLLLAFGIFRRAHFPPGRLIIKALEAGLIDAQYRSLVTSWTEYCRAGLSEAEVESVLTAVTTDRGILDGTPGGRSTALNDRLFPFMLATMIGSIKLRATLQIRVFHQVQKSIIHEPDDTVRSHIWPILQPALDDYLKVVAARRMLGDSSDLASLATEFATSLFREVHEQSTAERMHLVRHKSERERDRLLAEVQRNPEDARSVLFLAETYFQMGDFADARNWCTRRIEMGGNDEEIYWALLRLAASMAELDEPWRDVEGAYLRAWIFRPTRAEALHAIAVRYRLDQRYRLGYLLARQAAEIPFPGEDLFVFGYFAEIYAWRALDEQAVCAHWAGQHAEAFALCRRLVARPDIPDCDRQRIATNRDCSVPAMLEAAAPYPEAVVQSLIAEPGDAQIAVTLIAGPDPLTVVQTLNSFLTCCLDVSRVGRFLVLDTGLSSPDRAALRQRYGFLKFIRRRFTSRSGTELAQLHAQIDARYWLHLGQGWQFFAPENLISRLTAVLQAQPQVFQVGINFADATTLTGTTAIEDLAHRTPDAGRYAFTETLAHGPAMFDTTRLNPATARLNPAIGPDGTKPRTASLDEVLCIQPLSELGQRNHQHSAQTQLAHRVLRSPHLSKVARRLNNRWSGINLSATPVADVRPVVQMPFHDGHIWSTTGIDPSFQLHLPPGFTRIGPGWYVLSVALVPTAGRLSHPKLYRDHGNGFQEEDTNFLAFADNATQHRLLIKVERPIYALRLDPSDSSDASEFLLGSLRIRRISQLEAVLRIAVPEIKRMQDRDETWLRIVREVGVALHRGPTAALETLQRSAHEGTEYSEWVKTHDTIDDNLRAQIRDLIDAMTDRPLISVILPVYNTPERWLRACLDSVRSQLWGDWELCIADDASTQRHVRRVLEEYAAKDDRIKVIFRKKNGHISATSNSALELASGDYAALLDHDDILPEHALFHVAQTIIKHPEARLIYSDEDKVDETGKRYDPYFKSDWNPILFCGQNMFSHLGVYQLALVREVGGFREGYEGSQDYDLAFRCIERVARDQIIHIPRVLYHWRAIEGSTARGSNEKNYAIAASKKSINAHFERQGIEACVTPIPDRGGNWRLSYQLREPEPSVSIIIPTRNGGEVLRRCLNSIREHTDYSNYEIIIVNNQSDEQNTIELLEQEGQRQHQRVIIFDEPFNFSRLNNTAAKQSARDILVFLNDDTEIITAAWLRELVSLAIQPGVGAVGAMLYYPDNHIQHAGIILGLGPVAGEGVAGHAYYRVARGYPGDKCRAMLVQEMSAVTAACMAIKRDRFEDVCGFDESLAVAFNDVDLCLRLSRKGYRNVWTPNAELYHHESLTRGSDIAPAKRRRFEGECDAMRARWGDMLLNDPYYHPALSLAQGDFITYSSPRY</sequence>
<dbReference type="Proteomes" id="UP001056610">
    <property type="component" value="Chromosome"/>
</dbReference>
<dbReference type="CDD" id="cd04186">
    <property type="entry name" value="GT_2_like_c"/>
    <property type="match status" value="1"/>
</dbReference>
<dbReference type="RefSeq" id="WP_219070352.1">
    <property type="nucleotide sequence ID" value="NZ_CAJUXY010000085.1"/>
</dbReference>
<feature type="region of interest" description="Disordered" evidence="1">
    <location>
        <begin position="93"/>
        <end position="147"/>
    </location>
</feature>
<keyword evidence="4" id="KW-1185">Reference proteome</keyword>
<feature type="domain" description="Glycosyltransferase 2-like" evidence="2">
    <location>
        <begin position="1021"/>
        <end position="1134"/>
    </location>
</feature>
<organism evidence="3 4">
    <name type="scientific">Candidatus Mycobacterium methanotrophicum</name>
    <dbReference type="NCBI Taxonomy" id="2943498"/>
    <lineage>
        <taxon>Bacteria</taxon>
        <taxon>Bacillati</taxon>
        <taxon>Actinomycetota</taxon>
        <taxon>Actinomycetes</taxon>
        <taxon>Mycobacteriales</taxon>
        <taxon>Mycobacteriaceae</taxon>
        <taxon>Mycobacterium</taxon>
    </lineage>
</organism>
<dbReference type="EC" id="2.4.-.-" evidence="3"/>
<proteinExistence type="predicted"/>
<dbReference type="InterPro" id="IPR001173">
    <property type="entry name" value="Glyco_trans_2-like"/>
</dbReference>
<dbReference type="InterPro" id="IPR050834">
    <property type="entry name" value="Glycosyltransf_2"/>
</dbReference>
<keyword evidence="3" id="KW-0808">Transferase</keyword>
<dbReference type="EMBL" id="CP097320">
    <property type="protein sequence ID" value="UQX10567.1"/>
    <property type="molecule type" value="Genomic_DNA"/>
</dbReference>
<dbReference type="PANTHER" id="PTHR43685:SF2">
    <property type="entry name" value="GLYCOSYLTRANSFERASE 2-LIKE DOMAIN-CONTAINING PROTEIN"/>
    <property type="match status" value="1"/>
</dbReference>
<evidence type="ECO:0000313" key="3">
    <source>
        <dbReference type="EMBL" id="UQX10567.1"/>
    </source>
</evidence>
<feature type="compositionally biased region" description="Basic and acidic residues" evidence="1">
    <location>
        <begin position="129"/>
        <end position="146"/>
    </location>
</feature>
<keyword evidence="3" id="KW-0328">Glycosyltransferase</keyword>
<feature type="domain" description="Glycosyltransferase 2-like" evidence="2">
    <location>
        <begin position="1281"/>
        <end position="1400"/>
    </location>
</feature>
<evidence type="ECO:0000256" key="1">
    <source>
        <dbReference type="SAM" id="MobiDB-lite"/>
    </source>
</evidence>
<accession>A0ABY4QJZ1</accession>
<dbReference type="GO" id="GO:0016757">
    <property type="term" value="F:glycosyltransferase activity"/>
    <property type="evidence" value="ECO:0007669"/>
    <property type="project" value="UniProtKB-KW"/>
</dbReference>